<keyword evidence="1" id="KW-0732">Signal</keyword>
<dbReference type="EMBL" id="CAADFS010000094">
    <property type="protein sequence ID" value="VFK50228.1"/>
    <property type="molecule type" value="Genomic_DNA"/>
</dbReference>
<feature type="signal peptide" evidence="1">
    <location>
        <begin position="1"/>
        <end position="23"/>
    </location>
</feature>
<proteinExistence type="predicted"/>
<reference evidence="2" key="1">
    <citation type="submission" date="2019-02" db="EMBL/GenBank/DDBJ databases">
        <authorList>
            <person name="Gruber-Vodicka R. H."/>
            <person name="Seah K. B. B."/>
        </authorList>
    </citation>
    <scope>NUCLEOTIDE SEQUENCE</scope>
    <source>
        <strain evidence="2">BECK_BZ123</strain>
    </source>
</reference>
<accession>A0A450Z977</accession>
<name>A0A450Z977_9GAMM</name>
<sequence length="65" mass="6949">MRKPVIASMCAISILVASGSASADSPDTAIWEPPMITGIFRVVEGDDGEMRIEPMAPPETIIFND</sequence>
<organism evidence="2">
    <name type="scientific">Candidatus Kentrum sp. TC</name>
    <dbReference type="NCBI Taxonomy" id="2126339"/>
    <lineage>
        <taxon>Bacteria</taxon>
        <taxon>Pseudomonadati</taxon>
        <taxon>Pseudomonadota</taxon>
        <taxon>Gammaproteobacteria</taxon>
        <taxon>Candidatus Kentrum</taxon>
    </lineage>
</organism>
<feature type="chain" id="PRO_5019079029" evidence="1">
    <location>
        <begin position="24"/>
        <end position="65"/>
    </location>
</feature>
<protein>
    <submittedName>
        <fullName evidence="2">Uncharacterized protein</fullName>
    </submittedName>
</protein>
<evidence type="ECO:0000256" key="1">
    <source>
        <dbReference type="SAM" id="SignalP"/>
    </source>
</evidence>
<dbReference type="AlphaFoldDB" id="A0A450Z977"/>
<gene>
    <name evidence="2" type="ORF">BECKTC1821D_GA0114238_109414</name>
</gene>
<evidence type="ECO:0000313" key="2">
    <source>
        <dbReference type="EMBL" id="VFK50228.1"/>
    </source>
</evidence>